<keyword evidence="4" id="KW-0804">Transcription</keyword>
<dbReference type="SUPFAM" id="SSF88659">
    <property type="entry name" value="Sigma3 and sigma4 domains of RNA polymerase sigma factors"/>
    <property type="match status" value="1"/>
</dbReference>
<dbReference type="GO" id="GO:0006352">
    <property type="term" value="P:DNA-templated transcription initiation"/>
    <property type="evidence" value="ECO:0007669"/>
    <property type="project" value="InterPro"/>
</dbReference>
<keyword evidence="2" id="KW-0805">Transcription regulation</keyword>
<dbReference type="InterPro" id="IPR007627">
    <property type="entry name" value="RNA_pol_sigma70_r2"/>
</dbReference>
<proteinExistence type="inferred from homology"/>
<evidence type="ECO:0000256" key="3">
    <source>
        <dbReference type="ARBA" id="ARBA00023082"/>
    </source>
</evidence>
<evidence type="ECO:0000259" key="7">
    <source>
        <dbReference type="Pfam" id="PF08281"/>
    </source>
</evidence>
<feature type="domain" description="RNA polymerase sigma factor 70 region 4 type 2" evidence="7">
    <location>
        <begin position="138"/>
        <end position="190"/>
    </location>
</feature>
<evidence type="ECO:0000313" key="8">
    <source>
        <dbReference type="EMBL" id="MBB2169209.1"/>
    </source>
</evidence>
<comment type="caution">
    <text evidence="8">The sequence shown here is derived from an EMBL/GenBank/DDBJ whole genome shotgun (WGS) entry which is preliminary data.</text>
</comment>
<dbReference type="InterPro" id="IPR014284">
    <property type="entry name" value="RNA_pol_sigma-70_dom"/>
</dbReference>
<evidence type="ECO:0000256" key="4">
    <source>
        <dbReference type="ARBA" id="ARBA00023163"/>
    </source>
</evidence>
<protein>
    <submittedName>
        <fullName evidence="8">Sigma-70 family RNA polymerase sigma factor</fullName>
    </submittedName>
</protein>
<evidence type="ECO:0000259" key="6">
    <source>
        <dbReference type="Pfam" id="PF04542"/>
    </source>
</evidence>
<feature type="domain" description="RNA polymerase sigma-70 region 2" evidence="6">
    <location>
        <begin position="43"/>
        <end position="109"/>
    </location>
</feature>
<dbReference type="GO" id="GO:0003677">
    <property type="term" value="F:DNA binding"/>
    <property type="evidence" value="ECO:0007669"/>
    <property type="project" value="InterPro"/>
</dbReference>
<dbReference type="CDD" id="cd06171">
    <property type="entry name" value="Sigma70_r4"/>
    <property type="match status" value="1"/>
</dbReference>
<dbReference type="Gene3D" id="1.10.1740.10">
    <property type="match status" value="1"/>
</dbReference>
<reference evidence="8 9" key="1">
    <citation type="submission" date="2020-04" db="EMBL/GenBank/DDBJ databases">
        <title>Description of novel Gluconacetobacter.</title>
        <authorList>
            <person name="Sombolestani A."/>
        </authorList>
    </citation>
    <scope>NUCLEOTIDE SEQUENCE [LARGE SCALE GENOMIC DNA]</scope>
    <source>
        <strain evidence="8 9">LMG 27801</strain>
    </source>
</reference>
<sequence>MGDQDLGDRSLEAARRQPVARNDNDALLVERIRARDMVAFEELYRGYYDRLARFVLKRVHRPHLVEEVVNDTLMVVWDHTDSFKGDSRLSTWIFGIAYRKSMKALRNHQDPMEDENAESHVSPELSPEDNLGRRRNRELLLEAMEGLSVEHREVLELTYFQEFGYQEIADIMSCPVGTVKTRMFHARRQLRRLLDGTLPDWI</sequence>
<evidence type="ECO:0000256" key="5">
    <source>
        <dbReference type="SAM" id="MobiDB-lite"/>
    </source>
</evidence>
<dbReference type="Gene3D" id="1.10.10.10">
    <property type="entry name" value="Winged helix-like DNA-binding domain superfamily/Winged helix DNA-binding domain"/>
    <property type="match status" value="1"/>
</dbReference>
<dbReference type="InterPro" id="IPR039425">
    <property type="entry name" value="RNA_pol_sigma-70-like"/>
</dbReference>
<dbReference type="PANTHER" id="PTHR43133:SF32">
    <property type="entry name" value="BLR3042 PROTEIN"/>
    <property type="match status" value="1"/>
</dbReference>
<accession>A0A7W4IUB8</accession>
<comment type="similarity">
    <text evidence="1">Belongs to the sigma-70 factor family. ECF subfamily.</text>
</comment>
<feature type="region of interest" description="Disordered" evidence="5">
    <location>
        <begin position="108"/>
        <end position="129"/>
    </location>
</feature>
<name>A0A7W4IUB8_9PROT</name>
<dbReference type="NCBIfam" id="TIGR02937">
    <property type="entry name" value="sigma70-ECF"/>
    <property type="match status" value="1"/>
</dbReference>
<dbReference type="EMBL" id="JABEQD010000008">
    <property type="protein sequence ID" value="MBB2169209.1"/>
    <property type="molecule type" value="Genomic_DNA"/>
</dbReference>
<evidence type="ECO:0000256" key="2">
    <source>
        <dbReference type="ARBA" id="ARBA00023015"/>
    </source>
</evidence>
<evidence type="ECO:0000313" key="9">
    <source>
        <dbReference type="Proteomes" id="UP000559860"/>
    </source>
</evidence>
<dbReference type="Proteomes" id="UP000559860">
    <property type="component" value="Unassembled WGS sequence"/>
</dbReference>
<dbReference type="InterPro" id="IPR013325">
    <property type="entry name" value="RNA_pol_sigma_r2"/>
</dbReference>
<keyword evidence="9" id="KW-1185">Reference proteome</keyword>
<dbReference type="AlphaFoldDB" id="A0A7W4IUB8"/>
<organism evidence="8 9">
    <name type="scientific">Gluconacetobacter aggeris</name>
    <dbReference type="NCBI Taxonomy" id="1286186"/>
    <lineage>
        <taxon>Bacteria</taxon>
        <taxon>Pseudomonadati</taxon>
        <taxon>Pseudomonadota</taxon>
        <taxon>Alphaproteobacteria</taxon>
        <taxon>Acetobacterales</taxon>
        <taxon>Acetobacteraceae</taxon>
        <taxon>Gluconacetobacter</taxon>
    </lineage>
</organism>
<dbReference type="RefSeq" id="WP_182986723.1">
    <property type="nucleotide sequence ID" value="NZ_JABEQD010000008.1"/>
</dbReference>
<dbReference type="InterPro" id="IPR013324">
    <property type="entry name" value="RNA_pol_sigma_r3/r4-like"/>
</dbReference>
<dbReference type="PANTHER" id="PTHR43133">
    <property type="entry name" value="RNA POLYMERASE ECF-TYPE SIGMA FACTO"/>
    <property type="match status" value="1"/>
</dbReference>
<keyword evidence="3" id="KW-0731">Sigma factor</keyword>
<dbReference type="Pfam" id="PF08281">
    <property type="entry name" value="Sigma70_r4_2"/>
    <property type="match status" value="1"/>
</dbReference>
<dbReference type="Pfam" id="PF04542">
    <property type="entry name" value="Sigma70_r2"/>
    <property type="match status" value="1"/>
</dbReference>
<gene>
    <name evidence="8" type="ORF">HLH36_12730</name>
</gene>
<dbReference type="SUPFAM" id="SSF88946">
    <property type="entry name" value="Sigma2 domain of RNA polymerase sigma factors"/>
    <property type="match status" value="1"/>
</dbReference>
<dbReference type="InterPro" id="IPR036388">
    <property type="entry name" value="WH-like_DNA-bd_sf"/>
</dbReference>
<evidence type="ECO:0000256" key="1">
    <source>
        <dbReference type="ARBA" id="ARBA00010641"/>
    </source>
</evidence>
<dbReference type="InterPro" id="IPR013249">
    <property type="entry name" value="RNA_pol_sigma70_r4_t2"/>
</dbReference>
<dbReference type="GO" id="GO:0016987">
    <property type="term" value="F:sigma factor activity"/>
    <property type="evidence" value="ECO:0007669"/>
    <property type="project" value="UniProtKB-KW"/>
</dbReference>